<evidence type="ECO:0000313" key="5">
    <source>
        <dbReference type="Proteomes" id="UP000066480"/>
    </source>
</evidence>
<dbReference type="KEGG" id="lmoi:VV02_24435"/>
<dbReference type="InterPro" id="IPR011990">
    <property type="entry name" value="TPR-like_helical_dom_sf"/>
</dbReference>
<feature type="domain" description="HTH luxR-type" evidence="3">
    <location>
        <begin position="906"/>
        <end position="973"/>
    </location>
</feature>
<dbReference type="PROSITE" id="PS50043">
    <property type="entry name" value="HTH_LUXR_2"/>
    <property type="match status" value="1"/>
</dbReference>
<dbReference type="GO" id="GO:0004016">
    <property type="term" value="F:adenylate cyclase activity"/>
    <property type="evidence" value="ECO:0007669"/>
    <property type="project" value="TreeGrafter"/>
</dbReference>
<evidence type="ECO:0000256" key="2">
    <source>
        <dbReference type="ARBA" id="ARBA00022840"/>
    </source>
</evidence>
<reference evidence="4 5" key="1">
    <citation type="submission" date="2015-03" db="EMBL/GenBank/DDBJ databases">
        <title>Luteipulveratus halotolerans sp. nov., a novel actinobacterium (Dermacoccaceae) from Sarawak, Malaysia.</title>
        <authorList>
            <person name="Juboi H."/>
            <person name="Basik A."/>
            <person name="Shamsul S.S."/>
            <person name="Arnold P."/>
            <person name="Schmitt E.K."/>
            <person name="Sanglier J.-J."/>
            <person name="Yeo T."/>
        </authorList>
    </citation>
    <scope>NUCLEOTIDE SEQUENCE [LARGE SCALE GENOMIC DNA]</scope>
    <source>
        <strain evidence="4 5">MN07-A0370</strain>
    </source>
</reference>
<dbReference type="GO" id="GO:0005737">
    <property type="term" value="C:cytoplasm"/>
    <property type="evidence" value="ECO:0007669"/>
    <property type="project" value="TreeGrafter"/>
</dbReference>
<protein>
    <recommendedName>
        <fullName evidence="3">HTH luxR-type domain-containing protein</fullName>
    </recommendedName>
</protein>
<dbReference type="InterPro" id="IPR041664">
    <property type="entry name" value="AAA_16"/>
</dbReference>
<dbReference type="PANTHER" id="PTHR16305:SF35">
    <property type="entry name" value="TRANSCRIPTIONAL ACTIVATOR DOMAIN"/>
    <property type="match status" value="1"/>
</dbReference>
<evidence type="ECO:0000259" key="3">
    <source>
        <dbReference type="PROSITE" id="PS50043"/>
    </source>
</evidence>
<dbReference type="SMART" id="SM00421">
    <property type="entry name" value="HTH_LUXR"/>
    <property type="match status" value="1"/>
</dbReference>
<dbReference type="Pfam" id="PF13191">
    <property type="entry name" value="AAA_16"/>
    <property type="match status" value="1"/>
</dbReference>
<dbReference type="PRINTS" id="PR00038">
    <property type="entry name" value="HTHLUXR"/>
</dbReference>
<evidence type="ECO:0000256" key="1">
    <source>
        <dbReference type="ARBA" id="ARBA00022741"/>
    </source>
</evidence>
<dbReference type="Proteomes" id="UP000066480">
    <property type="component" value="Chromosome"/>
</dbReference>
<dbReference type="SUPFAM" id="SSF46894">
    <property type="entry name" value="C-terminal effector domain of the bipartite response regulators"/>
    <property type="match status" value="1"/>
</dbReference>
<keyword evidence="2" id="KW-0067">ATP-binding</keyword>
<dbReference type="SUPFAM" id="SSF48452">
    <property type="entry name" value="TPR-like"/>
    <property type="match status" value="1"/>
</dbReference>
<dbReference type="Gene3D" id="1.10.10.10">
    <property type="entry name" value="Winged helix-like DNA-binding domain superfamily/Winged helix DNA-binding domain"/>
    <property type="match status" value="1"/>
</dbReference>
<dbReference type="Pfam" id="PF00196">
    <property type="entry name" value="GerE"/>
    <property type="match status" value="1"/>
</dbReference>
<dbReference type="GO" id="GO:0005524">
    <property type="term" value="F:ATP binding"/>
    <property type="evidence" value="ECO:0007669"/>
    <property type="project" value="UniProtKB-KW"/>
</dbReference>
<dbReference type="InterPro" id="IPR016032">
    <property type="entry name" value="Sig_transdc_resp-reg_C-effctor"/>
</dbReference>
<gene>
    <name evidence="4" type="ORF">VV02_24435</name>
</gene>
<dbReference type="STRING" id="571913.VV02_24435"/>
<dbReference type="Gene3D" id="1.25.40.10">
    <property type="entry name" value="Tetratricopeptide repeat domain"/>
    <property type="match status" value="1"/>
</dbReference>
<proteinExistence type="predicted"/>
<dbReference type="CDD" id="cd06170">
    <property type="entry name" value="LuxR_C_like"/>
    <property type="match status" value="1"/>
</dbReference>
<dbReference type="InterPro" id="IPR027417">
    <property type="entry name" value="P-loop_NTPase"/>
</dbReference>
<accession>A0A0K1JNI6</accession>
<keyword evidence="1" id="KW-0547">Nucleotide-binding</keyword>
<dbReference type="PANTHER" id="PTHR16305">
    <property type="entry name" value="TESTICULAR SOLUBLE ADENYLYL CYCLASE"/>
    <property type="match status" value="1"/>
</dbReference>
<dbReference type="Gene3D" id="3.40.50.300">
    <property type="entry name" value="P-loop containing nucleotide triphosphate hydrolases"/>
    <property type="match status" value="1"/>
</dbReference>
<dbReference type="RefSeq" id="WP_083450406.1">
    <property type="nucleotide sequence ID" value="NZ_CP011112.1"/>
</dbReference>
<dbReference type="OrthoDB" id="4811808at2"/>
<evidence type="ECO:0000313" key="4">
    <source>
        <dbReference type="EMBL" id="AKU18261.1"/>
    </source>
</evidence>
<dbReference type="InterPro" id="IPR036388">
    <property type="entry name" value="WH-like_DNA-bd_sf"/>
</dbReference>
<dbReference type="AlphaFoldDB" id="A0A0K1JNI6"/>
<dbReference type="EMBL" id="CP011112">
    <property type="protein sequence ID" value="AKU18261.1"/>
    <property type="molecule type" value="Genomic_DNA"/>
</dbReference>
<keyword evidence="5" id="KW-1185">Reference proteome</keyword>
<dbReference type="InterPro" id="IPR000792">
    <property type="entry name" value="Tscrpt_reg_LuxR_C"/>
</dbReference>
<dbReference type="SUPFAM" id="SSF52540">
    <property type="entry name" value="P-loop containing nucleoside triphosphate hydrolases"/>
    <property type="match status" value="1"/>
</dbReference>
<organism evidence="4 5">
    <name type="scientific">Luteipulveratus mongoliensis</name>
    <dbReference type="NCBI Taxonomy" id="571913"/>
    <lineage>
        <taxon>Bacteria</taxon>
        <taxon>Bacillati</taxon>
        <taxon>Actinomycetota</taxon>
        <taxon>Actinomycetes</taxon>
        <taxon>Micrococcales</taxon>
        <taxon>Dermacoccaceae</taxon>
        <taxon>Luteipulveratus</taxon>
    </lineage>
</organism>
<name>A0A0K1JNI6_9MICO</name>
<dbReference type="GO" id="GO:0006355">
    <property type="term" value="P:regulation of DNA-templated transcription"/>
    <property type="evidence" value="ECO:0007669"/>
    <property type="project" value="InterPro"/>
</dbReference>
<sequence>MSPVDRAGRPQARPALIGRAAQTADLSEALSSAIAGRGAARFISGEAGVGKTRLAEAVLDEAESRGMRCLRGRAATSGPTAPFRPFCEAVWSWSRVEPIPPRETFGPFGPLLGRIIPEWADNVSAESSPTLFLAEGVLRLLQYIAGEHGALLFLDDLHESDSESLDLLEYLIDHIEAVPVVVIGAFRSGATSMGALLQRASRSSVQTLELDRLSKAETVQLVHASLDPGQVVPREGLEQLWHDSAGVPFVIEQLLHDGLRRGWSTPRTGSAHSSAPVARPAAMTGAVLERIEQLGAEGSRMVRSAAILGDRFPAALILQICELSGDHGRELLAAAQSAQIIAVEDGAGDPWYTFGHPLIGDVLRGSLTGTERDLLTRRAVAAIESTASSDDYLSVVLARMRRSIGDLVGASELFAEAGRRALALGAPSSAASLLEEAHELVLSAPAGTPGLVDVRADLLTVLPEIGRFDLGLELAAELHQHDVDRPVPDHVDLHARAARLAHAAGQLDTAWQHVRAARALLHDTSSAEVSAPVDVVEARLVLTGTHTARLEVAAALAQRAASVADQLPNAIVACEAWQLLGVIARVHDLDQSRAHLRRASALAQERRLPMVRAYSEVVLAGTDCLDLGSTHALERAHREAQSVGAVYASYEAQSLLAMQAALHGRHVEAEEMAASVVETAIRLHIDGAATYGMLAHAVSFAHRGQRSQMEEVLLRLSRWPVRSSYELPLSSGLARAFCSLLEEKPEEAREELRRATSDDSMSLAAASGSGRDGLALLLEVLNERAGWPEFHWAAARQSGQVRWTAQFFHFAHAVLLGRDGDTDEAEQAAARAEVAAEIYPVARHLAWRLVATDAHRHGWADPVGPVRAAEAYFHSLGLITIASACRRLLRDLGAPVPQHREGYERVPESLRQLGVTVREHEVCGLLLQRLSNREISERLHISPRTVEKHIGNLLTKTATTNRSSLIARVLELGSGGQD</sequence>
<dbReference type="GO" id="GO:0003677">
    <property type="term" value="F:DNA binding"/>
    <property type="evidence" value="ECO:0007669"/>
    <property type="project" value="InterPro"/>
</dbReference>